<proteinExistence type="predicted"/>
<dbReference type="EMBL" id="RJVU01027559">
    <property type="protein sequence ID" value="ROL49121.1"/>
    <property type="molecule type" value="Genomic_DNA"/>
</dbReference>
<organism evidence="2 3">
    <name type="scientific">Anabarilius grahami</name>
    <name type="common">Kanglang fish</name>
    <name type="synonym">Barilius grahami</name>
    <dbReference type="NCBI Taxonomy" id="495550"/>
    <lineage>
        <taxon>Eukaryota</taxon>
        <taxon>Metazoa</taxon>
        <taxon>Chordata</taxon>
        <taxon>Craniata</taxon>
        <taxon>Vertebrata</taxon>
        <taxon>Euteleostomi</taxon>
        <taxon>Actinopterygii</taxon>
        <taxon>Neopterygii</taxon>
        <taxon>Teleostei</taxon>
        <taxon>Ostariophysi</taxon>
        <taxon>Cypriniformes</taxon>
        <taxon>Xenocyprididae</taxon>
        <taxon>Xenocypridinae</taxon>
        <taxon>Xenocypridinae incertae sedis</taxon>
        <taxon>Anabarilius</taxon>
    </lineage>
</organism>
<evidence type="ECO:0000313" key="2">
    <source>
        <dbReference type="EMBL" id="ROL49121.1"/>
    </source>
</evidence>
<accession>A0A3N0YTA0</accession>
<protein>
    <recommendedName>
        <fullName evidence="1">DUF4939 domain-containing protein</fullName>
    </recommendedName>
</protein>
<evidence type="ECO:0000313" key="3">
    <source>
        <dbReference type="Proteomes" id="UP000281406"/>
    </source>
</evidence>
<dbReference type="Pfam" id="PF16297">
    <property type="entry name" value="DUF4939"/>
    <property type="match status" value="1"/>
</dbReference>
<sequence length="190" mass="20692">MSHPDPFQDLVNALCQTLTMQQAPTPAPPTIHSVNTAITPSPLLCASPMAKPAPYSGSAEDCNGFLLQCALVLEMQTHMFPTEQKVAFLITQLSGKALLLAESIWSQKHPAIQTYSSFVDHFKEVFGKPSWDSSIAQAQDHGYVYYVPDPINNCKTGKQKTCTPGCRPTTTNRCTSRGEDLIAGSGRIHL</sequence>
<keyword evidence="3" id="KW-1185">Reference proteome</keyword>
<dbReference type="OrthoDB" id="8963439at2759"/>
<comment type="caution">
    <text evidence="2">The sequence shown here is derived from an EMBL/GenBank/DDBJ whole genome shotgun (WGS) entry which is preliminary data.</text>
</comment>
<reference evidence="2 3" key="1">
    <citation type="submission" date="2018-10" db="EMBL/GenBank/DDBJ databases">
        <title>Genome assembly for a Yunnan-Guizhou Plateau 3E fish, Anabarilius grahami (Regan), and its evolutionary and genetic applications.</title>
        <authorList>
            <person name="Jiang W."/>
        </authorList>
    </citation>
    <scope>NUCLEOTIDE SEQUENCE [LARGE SCALE GENOMIC DNA]</scope>
    <source>
        <strain evidence="2">AG-KIZ</strain>
        <tissue evidence="2">Muscle</tissue>
    </source>
</reference>
<feature type="domain" description="DUF4939" evidence="1">
    <location>
        <begin position="46"/>
        <end position="128"/>
    </location>
</feature>
<dbReference type="Proteomes" id="UP000281406">
    <property type="component" value="Unassembled WGS sequence"/>
</dbReference>
<dbReference type="InterPro" id="IPR032549">
    <property type="entry name" value="DUF4939"/>
</dbReference>
<name>A0A3N0YTA0_ANAGA</name>
<evidence type="ECO:0000259" key="1">
    <source>
        <dbReference type="Pfam" id="PF16297"/>
    </source>
</evidence>
<gene>
    <name evidence="2" type="ORF">DPX16_16736</name>
</gene>
<dbReference type="AlphaFoldDB" id="A0A3N0YTA0"/>